<proteinExistence type="predicted"/>
<feature type="coiled-coil region" evidence="1">
    <location>
        <begin position="171"/>
        <end position="198"/>
    </location>
</feature>
<protein>
    <submittedName>
        <fullName evidence="3">Uncharacterized protein</fullName>
    </submittedName>
</protein>
<keyword evidence="4" id="KW-1185">Reference proteome</keyword>
<name>A0A553HU00_9PEZI</name>
<dbReference type="OrthoDB" id="5294021at2759"/>
<accession>A0A553HU00</accession>
<comment type="caution">
    <text evidence="3">The sequence shown here is derived from an EMBL/GenBank/DDBJ whole genome shotgun (WGS) entry which is preliminary data.</text>
</comment>
<dbReference type="EMBL" id="VFLP01000045">
    <property type="protein sequence ID" value="TRX91397.1"/>
    <property type="molecule type" value="Genomic_DNA"/>
</dbReference>
<dbReference type="AlphaFoldDB" id="A0A553HU00"/>
<evidence type="ECO:0000313" key="3">
    <source>
        <dbReference type="EMBL" id="TRX91397.1"/>
    </source>
</evidence>
<evidence type="ECO:0000256" key="2">
    <source>
        <dbReference type="SAM" id="MobiDB-lite"/>
    </source>
</evidence>
<sequence length="413" mass="46077">MASAVPGIADDWEYINDDTFSIHSLASEGDAPEPSRASEAVCAVDSPGSLTDDPGHRPRSESPTPNDSSPSDTKTHPNSAQGVGKCYTNQTIVIRPVTLRKQPEAEVLKASSEDALCKRIKGLTSQLSGLLSNPGLCGSTHSHLRITCEALRSQLDWTLNTSCFSALPEMLTTLSELVRSLEHELLQIQKRLEMLYLDQANEWPKNIDQLRVQLEAIITGIQSDFPVQSPLMLGPRRISLTTDYKANERPPTCITSGSGKNSWAHLRQELCALRDQIVACLGEIHSYEHHGIYDLCQRMKIIAFDRSFKNTKELLERRLASTLRGPTDHGVRQLNPDTISSLVLQLKEVTDVLFNERCKVQARRRRDGRYEYEKLFISAPNMDTLTVVDETLVSIFQSLSRKQARSVDEQLGP</sequence>
<dbReference type="Proteomes" id="UP000319160">
    <property type="component" value="Unassembled WGS sequence"/>
</dbReference>
<reference evidence="4" key="1">
    <citation type="submission" date="2019-06" db="EMBL/GenBank/DDBJ databases">
        <title>Draft genome sequence of the griseofulvin-producing fungus Xylaria cubensis strain G536.</title>
        <authorList>
            <person name="Mead M.E."/>
            <person name="Raja H.A."/>
            <person name="Steenwyk J.L."/>
            <person name="Knowles S.L."/>
            <person name="Oberlies N.H."/>
            <person name="Rokas A."/>
        </authorList>
    </citation>
    <scope>NUCLEOTIDE SEQUENCE [LARGE SCALE GENOMIC DNA]</scope>
    <source>
        <strain evidence="4">G536</strain>
    </source>
</reference>
<feature type="compositionally biased region" description="Low complexity" evidence="2">
    <location>
        <begin position="61"/>
        <end position="72"/>
    </location>
</feature>
<evidence type="ECO:0000256" key="1">
    <source>
        <dbReference type="SAM" id="Coils"/>
    </source>
</evidence>
<organism evidence="3 4">
    <name type="scientific">Xylaria flabelliformis</name>
    <dbReference type="NCBI Taxonomy" id="2512241"/>
    <lineage>
        <taxon>Eukaryota</taxon>
        <taxon>Fungi</taxon>
        <taxon>Dikarya</taxon>
        <taxon>Ascomycota</taxon>
        <taxon>Pezizomycotina</taxon>
        <taxon>Sordariomycetes</taxon>
        <taxon>Xylariomycetidae</taxon>
        <taxon>Xylariales</taxon>
        <taxon>Xylariaceae</taxon>
        <taxon>Xylaria</taxon>
    </lineage>
</organism>
<evidence type="ECO:0000313" key="4">
    <source>
        <dbReference type="Proteomes" id="UP000319160"/>
    </source>
</evidence>
<gene>
    <name evidence="3" type="ORF">FHL15_007621</name>
</gene>
<keyword evidence="1" id="KW-0175">Coiled coil</keyword>
<feature type="region of interest" description="Disordered" evidence="2">
    <location>
        <begin position="25"/>
        <end position="83"/>
    </location>
</feature>